<dbReference type="PANTHER" id="PTHR42879:SF2">
    <property type="entry name" value="3-OXOACYL-[ACYL-CARRIER-PROTEIN] REDUCTASE FABG"/>
    <property type="match status" value="1"/>
</dbReference>
<dbReference type="PROSITE" id="PS00061">
    <property type="entry name" value="ADH_SHORT"/>
    <property type="match status" value="1"/>
</dbReference>
<dbReference type="SUPFAM" id="SSF51735">
    <property type="entry name" value="NAD(P)-binding Rossmann-fold domains"/>
    <property type="match status" value="1"/>
</dbReference>
<dbReference type="PRINTS" id="PR00080">
    <property type="entry name" value="SDRFAMILY"/>
</dbReference>
<dbReference type="InterPro" id="IPR036291">
    <property type="entry name" value="NAD(P)-bd_dom_sf"/>
</dbReference>
<reference evidence="2 3" key="1">
    <citation type="submission" date="2017-08" db="EMBL/GenBank/DDBJ databases">
        <title>Infants hospitalized years apart are colonized by the same room-sourced microbial strains.</title>
        <authorList>
            <person name="Brooks B."/>
            <person name="Olm M.R."/>
            <person name="Firek B.A."/>
            <person name="Baker R."/>
            <person name="Thomas B.C."/>
            <person name="Morowitz M.J."/>
            <person name="Banfield J.F."/>
        </authorList>
    </citation>
    <scope>NUCLEOTIDE SEQUENCE [LARGE SCALE GENOMIC DNA]</scope>
    <source>
        <strain evidence="2">S2_003_000_R2_11</strain>
    </source>
</reference>
<dbReference type="GO" id="GO:0032787">
    <property type="term" value="P:monocarboxylic acid metabolic process"/>
    <property type="evidence" value="ECO:0007669"/>
    <property type="project" value="UniProtKB-ARBA"/>
</dbReference>
<name>A0A2W5SEX1_CERSP</name>
<dbReference type="Pfam" id="PF13561">
    <property type="entry name" value="adh_short_C2"/>
    <property type="match status" value="1"/>
</dbReference>
<protein>
    <submittedName>
        <fullName evidence="2">Short-chain dehydrogenase</fullName>
    </submittedName>
</protein>
<evidence type="ECO:0000313" key="2">
    <source>
        <dbReference type="EMBL" id="PZR00417.1"/>
    </source>
</evidence>
<dbReference type="Gene3D" id="3.40.50.720">
    <property type="entry name" value="NAD(P)-binding Rossmann-like Domain"/>
    <property type="match status" value="1"/>
</dbReference>
<comment type="similarity">
    <text evidence="1">Belongs to the short-chain dehydrogenases/reductases (SDR) family.</text>
</comment>
<dbReference type="EMBL" id="QFQS01000001">
    <property type="protein sequence ID" value="PZR00417.1"/>
    <property type="molecule type" value="Genomic_DNA"/>
</dbReference>
<dbReference type="Proteomes" id="UP000248975">
    <property type="component" value="Unassembled WGS sequence"/>
</dbReference>
<dbReference type="FunFam" id="3.40.50.720:FF:000084">
    <property type="entry name" value="Short-chain dehydrogenase reductase"/>
    <property type="match status" value="1"/>
</dbReference>
<gene>
    <name evidence="2" type="ORF">DI533_07555</name>
</gene>
<accession>A0A2W5SEX1</accession>
<proteinExistence type="inferred from homology"/>
<dbReference type="InterPro" id="IPR002347">
    <property type="entry name" value="SDR_fam"/>
</dbReference>
<dbReference type="PANTHER" id="PTHR42879">
    <property type="entry name" value="3-OXOACYL-(ACYL-CARRIER-PROTEIN) REDUCTASE"/>
    <property type="match status" value="1"/>
</dbReference>
<dbReference type="AlphaFoldDB" id="A0A2W5SEX1"/>
<comment type="caution">
    <text evidence="2">The sequence shown here is derived from an EMBL/GenBank/DDBJ whole genome shotgun (WGS) entry which is preliminary data.</text>
</comment>
<evidence type="ECO:0000313" key="3">
    <source>
        <dbReference type="Proteomes" id="UP000248975"/>
    </source>
</evidence>
<organism evidence="2 3">
    <name type="scientific">Cereibacter sphaeroides</name>
    <name type="common">Rhodobacter sphaeroides</name>
    <dbReference type="NCBI Taxonomy" id="1063"/>
    <lineage>
        <taxon>Bacteria</taxon>
        <taxon>Pseudomonadati</taxon>
        <taxon>Pseudomonadota</taxon>
        <taxon>Alphaproteobacteria</taxon>
        <taxon>Rhodobacterales</taxon>
        <taxon>Paracoccaceae</taxon>
        <taxon>Cereibacter</taxon>
    </lineage>
</organism>
<dbReference type="InterPro" id="IPR020904">
    <property type="entry name" value="Sc_DH/Rdtase_CS"/>
</dbReference>
<dbReference type="PRINTS" id="PR00081">
    <property type="entry name" value="GDHRDH"/>
</dbReference>
<dbReference type="InterPro" id="IPR050259">
    <property type="entry name" value="SDR"/>
</dbReference>
<evidence type="ECO:0000256" key="1">
    <source>
        <dbReference type="ARBA" id="ARBA00006484"/>
    </source>
</evidence>
<sequence length="257" mass="25843">MAGVMERVALVTGCGAADGIGFATARALSAAGARVAMTSTTARIFERLEELGPGHIAATADLTRPEEVASLFADVEARLGPVAVLVNNAGMVQSGKRVKRTQVGGLSDAAFGHHLALNVGTTFNCIRAALPAMQAAGYGRIVNMASVTGPVVTIDGSAGYATAKAAITGLTRATALEYGRHGITCNAVLPGWIQTGSSSAREIRAGKASPAARPGTPAEVAACCLFLASTEASYVNGAMLVVDGANTLVEMKGAGGL</sequence>